<protein>
    <submittedName>
        <fullName evidence="1">Uncharacterized protein</fullName>
    </submittedName>
</protein>
<keyword evidence="2" id="KW-1185">Reference proteome</keyword>
<dbReference type="AlphaFoldDB" id="A0A8X6WYG0"/>
<comment type="caution">
    <text evidence="1">The sequence shown here is derived from an EMBL/GenBank/DDBJ whole genome shotgun (WGS) entry which is preliminary data.</text>
</comment>
<dbReference type="Proteomes" id="UP000886998">
    <property type="component" value="Unassembled WGS sequence"/>
</dbReference>
<evidence type="ECO:0000313" key="1">
    <source>
        <dbReference type="EMBL" id="GFY42719.1"/>
    </source>
</evidence>
<accession>A0A8X6WYG0</accession>
<name>A0A8X6WYG0_9ARAC</name>
<gene>
    <name evidence="1" type="ORF">TNIN_291601</name>
</gene>
<reference evidence="1" key="1">
    <citation type="submission" date="2020-08" db="EMBL/GenBank/DDBJ databases">
        <title>Multicomponent nature underlies the extraordinary mechanical properties of spider dragline silk.</title>
        <authorList>
            <person name="Kono N."/>
            <person name="Nakamura H."/>
            <person name="Mori M."/>
            <person name="Yoshida Y."/>
            <person name="Ohtoshi R."/>
            <person name="Malay A.D."/>
            <person name="Moran D.A.P."/>
            <person name="Tomita M."/>
            <person name="Numata K."/>
            <person name="Arakawa K."/>
        </authorList>
    </citation>
    <scope>NUCLEOTIDE SEQUENCE</scope>
</reference>
<sequence>MVAWTGGTPKNRDQMSQPTVPLVLGKFDLGTPLFMRVKKTCLTTVLNPAHVPVNFGGTIQRFWEILLRNDRKSRHRRINKRRRYERFFRHKTSYPSGNFSDTLSRETLTSNIKKRIDGPLFPGPLPC</sequence>
<proteinExistence type="predicted"/>
<organism evidence="1 2">
    <name type="scientific">Trichonephila inaurata madagascariensis</name>
    <dbReference type="NCBI Taxonomy" id="2747483"/>
    <lineage>
        <taxon>Eukaryota</taxon>
        <taxon>Metazoa</taxon>
        <taxon>Ecdysozoa</taxon>
        <taxon>Arthropoda</taxon>
        <taxon>Chelicerata</taxon>
        <taxon>Arachnida</taxon>
        <taxon>Araneae</taxon>
        <taxon>Araneomorphae</taxon>
        <taxon>Entelegynae</taxon>
        <taxon>Araneoidea</taxon>
        <taxon>Nephilidae</taxon>
        <taxon>Trichonephila</taxon>
        <taxon>Trichonephila inaurata</taxon>
    </lineage>
</organism>
<dbReference type="EMBL" id="BMAV01003273">
    <property type="protein sequence ID" value="GFY42719.1"/>
    <property type="molecule type" value="Genomic_DNA"/>
</dbReference>
<evidence type="ECO:0000313" key="2">
    <source>
        <dbReference type="Proteomes" id="UP000886998"/>
    </source>
</evidence>